<evidence type="ECO:0000313" key="2">
    <source>
        <dbReference type="Proteomes" id="UP000186601"/>
    </source>
</evidence>
<comment type="caution">
    <text evidence="1">The sequence shown here is derived from an EMBL/GenBank/DDBJ whole genome shotgun (WGS) entry which is preliminary data.</text>
</comment>
<dbReference type="Proteomes" id="UP000186601">
    <property type="component" value="Unassembled WGS sequence"/>
</dbReference>
<dbReference type="OrthoDB" id="2797511at2759"/>
<reference evidence="1 2" key="1">
    <citation type="submission" date="2018-02" db="EMBL/GenBank/DDBJ databases">
        <title>Genome sequence of the basidiomycete white-rot fungus Phlebia centrifuga.</title>
        <authorList>
            <person name="Granchi Z."/>
            <person name="Peng M."/>
            <person name="de Vries R.P."/>
            <person name="Hilden K."/>
            <person name="Makela M.R."/>
            <person name="Grigoriev I."/>
            <person name="Riley R."/>
        </authorList>
    </citation>
    <scope>NUCLEOTIDE SEQUENCE [LARGE SCALE GENOMIC DNA]</scope>
    <source>
        <strain evidence="1 2">FBCC195</strain>
    </source>
</reference>
<evidence type="ECO:0000313" key="1">
    <source>
        <dbReference type="EMBL" id="PSS03313.1"/>
    </source>
</evidence>
<dbReference type="AlphaFoldDB" id="A0A2R6Q7F7"/>
<name>A0A2R6Q7F7_9APHY</name>
<accession>A0A2R6Q7F7</accession>
<keyword evidence="2" id="KW-1185">Reference proteome</keyword>
<organism evidence="1 2">
    <name type="scientific">Hermanssonia centrifuga</name>
    <dbReference type="NCBI Taxonomy" id="98765"/>
    <lineage>
        <taxon>Eukaryota</taxon>
        <taxon>Fungi</taxon>
        <taxon>Dikarya</taxon>
        <taxon>Basidiomycota</taxon>
        <taxon>Agaricomycotina</taxon>
        <taxon>Agaricomycetes</taxon>
        <taxon>Polyporales</taxon>
        <taxon>Meruliaceae</taxon>
        <taxon>Hermanssonia</taxon>
    </lineage>
</organism>
<dbReference type="EMBL" id="MLYV02000389">
    <property type="protein sequence ID" value="PSS03313.1"/>
    <property type="molecule type" value="Genomic_DNA"/>
</dbReference>
<sequence length="363" mass="41240">MSAFEPATIRTVIRASLQPNERARFDKDWDDTVKQRLTKWLQNRPTQSRDVEQLTWEANIVAYVNVLYERTKIHGNCKRDTEAPALKKNIPIYGPRFVPPSYLHVQKRNPVTPLIKPSVLFLKPLHVIHPFYYGNLRKCPQCGSSEGVSWNSWVNTGHRELYGLRQGECALGYQLRCKGCTTGSTMQGSGDSDSDQHCFATTSSAFWRKWEHWNIPQLHLLEYKQRELEYLQAFESRKVNALVPVELKPFKAPAILGGEALIVLDGADVEEDNPYGDKSISDDFISDIYLDFDKRARATESQEYLRTLSGITLSLDATFKSAKKATVVDDKKQRVCLTKGGLLSVINERNEILAWVCIASVSV</sequence>
<protein>
    <submittedName>
        <fullName evidence="1">Uncharacterized protein</fullName>
    </submittedName>
</protein>
<proteinExistence type="predicted"/>
<gene>
    <name evidence="1" type="ORF">PHLCEN_2v4012</name>
</gene>